<dbReference type="Pfam" id="PF00528">
    <property type="entry name" value="BPD_transp_1"/>
    <property type="match status" value="1"/>
</dbReference>
<evidence type="ECO:0000256" key="8">
    <source>
        <dbReference type="SAM" id="MobiDB-lite"/>
    </source>
</evidence>
<dbReference type="GO" id="GO:0055085">
    <property type="term" value="P:transmembrane transport"/>
    <property type="evidence" value="ECO:0007669"/>
    <property type="project" value="InterPro"/>
</dbReference>
<evidence type="ECO:0000256" key="7">
    <source>
        <dbReference type="RuleBase" id="RU363032"/>
    </source>
</evidence>
<dbReference type="InterPro" id="IPR000515">
    <property type="entry name" value="MetI-like"/>
</dbReference>
<evidence type="ECO:0000313" key="10">
    <source>
        <dbReference type="EMBL" id="KZC94055.1"/>
    </source>
</evidence>
<evidence type="ECO:0000256" key="2">
    <source>
        <dbReference type="ARBA" id="ARBA00022448"/>
    </source>
</evidence>
<name>A0A154UYA8_9MICO</name>
<reference evidence="10 11" key="1">
    <citation type="submission" date="2016-01" db="EMBL/GenBank/DDBJ databases">
        <title>Draft genome sequence of Clavibacter michiganensis subsp. tessellarius DOAB 609.</title>
        <authorList>
            <person name="Tambong J.T."/>
        </authorList>
    </citation>
    <scope>NUCLEOTIDE SEQUENCE [LARGE SCALE GENOMIC DNA]</scope>
    <source>
        <strain evidence="10 11">DOAB 609</strain>
    </source>
</reference>
<keyword evidence="5 7" id="KW-1133">Transmembrane helix</keyword>
<dbReference type="AlphaFoldDB" id="A0A154UYA8"/>
<dbReference type="PANTHER" id="PTHR30193:SF37">
    <property type="entry name" value="INNER MEMBRANE ABC TRANSPORTER PERMEASE PROTEIN YCJO"/>
    <property type="match status" value="1"/>
</dbReference>
<feature type="transmembrane region" description="Helical" evidence="7">
    <location>
        <begin position="305"/>
        <end position="325"/>
    </location>
</feature>
<dbReference type="RefSeq" id="WP_063072575.1">
    <property type="nucleotide sequence ID" value="NZ_LQXA01000050.1"/>
</dbReference>
<dbReference type="PROSITE" id="PS50928">
    <property type="entry name" value="ABC_TM1"/>
    <property type="match status" value="1"/>
</dbReference>
<gene>
    <name evidence="10" type="ORF">AWH51_15255</name>
</gene>
<comment type="subcellular location">
    <subcellularLocation>
        <location evidence="1 7">Cell membrane</location>
        <topology evidence="1 7">Multi-pass membrane protein</topology>
    </subcellularLocation>
</comment>
<dbReference type="Proteomes" id="UP000076218">
    <property type="component" value="Unassembled WGS sequence"/>
</dbReference>
<dbReference type="SUPFAM" id="SSF161098">
    <property type="entry name" value="MetI-like"/>
    <property type="match status" value="1"/>
</dbReference>
<evidence type="ECO:0000256" key="5">
    <source>
        <dbReference type="ARBA" id="ARBA00022989"/>
    </source>
</evidence>
<evidence type="ECO:0000256" key="6">
    <source>
        <dbReference type="ARBA" id="ARBA00023136"/>
    </source>
</evidence>
<keyword evidence="6 7" id="KW-0472">Membrane</keyword>
<dbReference type="GO" id="GO:0005886">
    <property type="term" value="C:plasma membrane"/>
    <property type="evidence" value="ECO:0007669"/>
    <property type="project" value="UniProtKB-SubCell"/>
</dbReference>
<dbReference type="EMBL" id="LQXA01000050">
    <property type="protein sequence ID" value="KZC94055.1"/>
    <property type="molecule type" value="Genomic_DNA"/>
</dbReference>
<dbReference type="Gene3D" id="1.10.3720.10">
    <property type="entry name" value="MetI-like"/>
    <property type="match status" value="1"/>
</dbReference>
<evidence type="ECO:0000256" key="4">
    <source>
        <dbReference type="ARBA" id="ARBA00022692"/>
    </source>
</evidence>
<evidence type="ECO:0000313" key="11">
    <source>
        <dbReference type="Proteomes" id="UP000076218"/>
    </source>
</evidence>
<dbReference type="OrthoDB" id="4053402at2"/>
<dbReference type="STRING" id="31965.AWH51_15255"/>
<dbReference type="PANTHER" id="PTHR30193">
    <property type="entry name" value="ABC TRANSPORTER PERMEASE PROTEIN"/>
    <property type="match status" value="1"/>
</dbReference>
<dbReference type="InterPro" id="IPR035906">
    <property type="entry name" value="MetI-like_sf"/>
</dbReference>
<evidence type="ECO:0000256" key="3">
    <source>
        <dbReference type="ARBA" id="ARBA00022475"/>
    </source>
</evidence>
<feature type="region of interest" description="Disordered" evidence="8">
    <location>
        <begin position="1"/>
        <end position="41"/>
    </location>
</feature>
<feature type="transmembrane region" description="Helical" evidence="7">
    <location>
        <begin position="48"/>
        <end position="67"/>
    </location>
</feature>
<comment type="similarity">
    <text evidence="7">Belongs to the binding-protein-dependent transport system permease family.</text>
</comment>
<feature type="transmembrane region" description="Helical" evidence="7">
    <location>
        <begin position="146"/>
        <end position="166"/>
    </location>
</feature>
<keyword evidence="2 7" id="KW-0813">Transport</keyword>
<proteinExistence type="inferred from homology"/>
<evidence type="ECO:0000256" key="1">
    <source>
        <dbReference type="ARBA" id="ARBA00004651"/>
    </source>
</evidence>
<keyword evidence="3" id="KW-1003">Cell membrane</keyword>
<feature type="transmembrane region" description="Helical" evidence="7">
    <location>
        <begin position="240"/>
        <end position="262"/>
    </location>
</feature>
<evidence type="ECO:0000259" key="9">
    <source>
        <dbReference type="PROSITE" id="PS50928"/>
    </source>
</evidence>
<dbReference type="InterPro" id="IPR051393">
    <property type="entry name" value="ABC_transporter_permease"/>
</dbReference>
<feature type="transmembrane region" description="Helical" evidence="7">
    <location>
        <begin position="108"/>
        <end position="134"/>
    </location>
</feature>
<protein>
    <submittedName>
        <fullName evidence="10">Glycerol-3-phosphate ABC transporter permease</fullName>
    </submittedName>
</protein>
<comment type="caution">
    <text evidence="10">The sequence shown here is derived from an EMBL/GenBank/DDBJ whole genome shotgun (WGS) entry which is preliminary data.</text>
</comment>
<keyword evidence="4 7" id="KW-0812">Transmembrane</keyword>
<feature type="transmembrane region" description="Helical" evidence="7">
    <location>
        <begin position="194"/>
        <end position="219"/>
    </location>
</feature>
<sequence>MTHAPAPTRVAPKPQAVSTPDPTAVQPAGTRPGSGARRRRKPGRIRDGLLFLAFVGPNVLLLAVFTYKPLLESFYYSTLQWNIGSQVAREVGLANYVAWFQDPQTPTVVGVTLVFTGVTVVGSMALGLGVAALLNRKIKLRGPVRTIIVAPYVLSGVAVGFLWLYVFDPNFGLISAGLSALGLPSPDWYNDPGAALAMVTTVQVWRDLGYCALIYLAGLQAVPKDLMDAAALDGAGRLRTFVRIVLPMLSPTTFFLSVTTLLSSLQTFDLISAMTKGGPLQGTTTMMYQIYHEGFVAGRAGYSSAVATILFLVLLVVTLVQLVVVQRKVHYS</sequence>
<organism evidence="10 11">
    <name type="scientific">Clavibacter tessellarius</name>
    <dbReference type="NCBI Taxonomy" id="31965"/>
    <lineage>
        <taxon>Bacteria</taxon>
        <taxon>Bacillati</taxon>
        <taxon>Actinomycetota</taxon>
        <taxon>Actinomycetes</taxon>
        <taxon>Micrococcales</taxon>
        <taxon>Microbacteriaceae</taxon>
        <taxon>Clavibacter</taxon>
    </lineage>
</organism>
<feature type="domain" description="ABC transmembrane type-1" evidence="9">
    <location>
        <begin position="109"/>
        <end position="321"/>
    </location>
</feature>
<dbReference type="CDD" id="cd06261">
    <property type="entry name" value="TM_PBP2"/>
    <property type="match status" value="1"/>
</dbReference>
<accession>A0A154UYA8</accession>